<comment type="caution">
    <text evidence="16">The sequence shown here is derived from an EMBL/GenBank/DDBJ whole genome shotgun (WGS) entry which is preliminary data.</text>
</comment>
<organism evidence="16 17">
    <name type="scientific">Methanospirillum lacunae</name>
    <dbReference type="NCBI Taxonomy" id="668570"/>
    <lineage>
        <taxon>Archaea</taxon>
        <taxon>Methanobacteriati</taxon>
        <taxon>Methanobacteriota</taxon>
        <taxon>Stenosarchaea group</taxon>
        <taxon>Methanomicrobia</taxon>
        <taxon>Methanomicrobiales</taxon>
        <taxon>Methanospirillaceae</taxon>
        <taxon>Methanospirillum</taxon>
    </lineage>
</organism>
<dbReference type="NCBIfam" id="TIGR00229">
    <property type="entry name" value="sensory_box"/>
    <property type="match status" value="1"/>
</dbReference>
<dbReference type="PROSITE" id="PS50112">
    <property type="entry name" value="PAS"/>
    <property type="match status" value="1"/>
</dbReference>
<dbReference type="InterPro" id="IPR005467">
    <property type="entry name" value="His_kinase_dom"/>
</dbReference>
<evidence type="ECO:0000256" key="6">
    <source>
        <dbReference type="ARBA" id="ARBA00022741"/>
    </source>
</evidence>
<dbReference type="InterPro" id="IPR004358">
    <property type="entry name" value="Sig_transdc_His_kin-like_C"/>
</dbReference>
<dbReference type="GO" id="GO:0005524">
    <property type="term" value="F:ATP binding"/>
    <property type="evidence" value="ECO:0007669"/>
    <property type="project" value="UniProtKB-KW"/>
</dbReference>
<comment type="catalytic activity">
    <reaction evidence="1">
        <text>ATP + protein L-histidine = ADP + protein N-phospho-L-histidine.</text>
        <dbReference type="EC" id="2.7.13.3"/>
    </reaction>
</comment>
<evidence type="ECO:0000256" key="7">
    <source>
        <dbReference type="ARBA" id="ARBA00022777"/>
    </source>
</evidence>
<dbReference type="CDD" id="cd00130">
    <property type="entry name" value="PAS"/>
    <property type="match status" value="1"/>
</dbReference>
<dbReference type="InterPro" id="IPR000014">
    <property type="entry name" value="PAS"/>
</dbReference>
<keyword evidence="7" id="KW-0418">Kinase</keyword>
<evidence type="ECO:0000256" key="4">
    <source>
        <dbReference type="ARBA" id="ARBA00022679"/>
    </source>
</evidence>
<evidence type="ECO:0000256" key="8">
    <source>
        <dbReference type="ARBA" id="ARBA00022840"/>
    </source>
</evidence>
<comment type="subcellular location">
    <subcellularLocation>
        <location evidence="2">Membrane</location>
        <topology evidence="2">Multi-pass membrane protein</topology>
    </subcellularLocation>
</comment>
<evidence type="ECO:0000256" key="9">
    <source>
        <dbReference type="ARBA" id="ARBA00022989"/>
    </source>
</evidence>
<evidence type="ECO:0000259" key="15">
    <source>
        <dbReference type="PROSITE" id="PS50113"/>
    </source>
</evidence>
<dbReference type="RefSeq" id="WP_109968056.1">
    <property type="nucleotide sequence ID" value="NZ_CP176093.1"/>
</dbReference>
<evidence type="ECO:0000256" key="11">
    <source>
        <dbReference type="ARBA" id="ARBA00023136"/>
    </source>
</evidence>
<evidence type="ECO:0000259" key="14">
    <source>
        <dbReference type="PROSITE" id="PS50112"/>
    </source>
</evidence>
<proteinExistence type="predicted"/>
<dbReference type="SMART" id="SM00387">
    <property type="entry name" value="HATPase_c"/>
    <property type="match status" value="1"/>
</dbReference>
<feature type="domain" description="Histidine kinase" evidence="13">
    <location>
        <begin position="222"/>
        <end position="418"/>
    </location>
</feature>
<dbReference type="PANTHER" id="PTHR42878">
    <property type="entry name" value="TWO-COMPONENT HISTIDINE KINASE"/>
    <property type="match status" value="1"/>
</dbReference>
<evidence type="ECO:0000256" key="3">
    <source>
        <dbReference type="ARBA" id="ARBA00012438"/>
    </source>
</evidence>
<dbReference type="Gene3D" id="1.10.287.130">
    <property type="match status" value="1"/>
</dbReference>
<dbReference type="InterPro" id="IPR003594">
    <property type="entry name" value="HATPase_dom"/>
</dbReference>
<feature type="domain" description="PAC" evidence="15">
    <location>
        <begin position="159"/>
        <end position="211"/>
    </location>
</feature>
<evidence type="ECO:0000256" key="2">
    <source>
        <dbReference type="ARBA" id="ARBA00004141"/>
    </source>
</evidence>
<keyword evidence="11 12" id="KW-0472">Membrane</keyword>
<dbReference type="Pfam" id="PF00989">
    <property type="entry name" value="PAS"/>
    <property type="match status" value="1"/>
</dbReference>
<dbReference type="InterPro" id="IPR050351">
    <property type="entry name" value="BphY/WalK/GraS-like"/>
</dbReference>
<dbReference type="GO" id="GO:0006355">
    <property type="term" value="P:regulation of DNA-templated transcription"/>
    <property type="evidence" value="ECO:0007669"/>
    <property type="project" value="InterPro"/>
</dbReference>
<keyword evidence="8" id="KW-0067">ATP-binding</keyword>
<keyword evidence="4" id="KW-0808">Transferase</keyword>
<dbReference type="OrthoDB" id="8127at2157"/>
<gene>
    <name evidence="16" type="ORF">DK846_06125</name>
</gene>
<evidence type="ECO:0000313" key="16">
    <source>
        <dbReference type="EMBL" id="PWR72544.1"/>
    </source>
</evidence>
<keyword evidence="6" id="KW-0547">Nucleotide-binding</keyword>
<feature type="domain" description="PAS" evidence="14">
    <location>
        <begin position="86"/>
        <end position="140"/>
    </location>
</feature>
<dbReference type="CDD" id="cd00075">
    <property type="entry name" value="HATPase"/>
    <property type="match status" value="1"/>
</dbReference>
<dbReference type="EMBL" id="QGMY01000006">
    <property type="protein sequence ID" value="PWR72544.1"/>
    <property type="molecule type" value="Genomic_DNA"/>
</dbReference>
<evidence type="ECO:0000256" key="5">
    <source>
        <dbReference type="ARBA" id="ARBA00022692"/>
    </source>
</evidence>
<dbReference type="Pfam" id="PF02518">
    <property type="entry name" value="HATPase_c"/>
    <property type="match status" value="1"/>
</dbReference>
<evidence type="ECO:0000256" key="10">
    <source>
        <dbReference type="ARBA" id="ARBA00023012"/>
    </source>
</evidence>
<protein>
    <recommendedName>
        <fullName evidence="3">histidine kinase</fullName>
        <ecNumber evidence="3">2.7.13.3</ecNumber>
    </recommendedName>
</protein>
<feature type="transmembrane region" description="Helical" evidence="12">
    <location>
        <begin position="12"/>
        <end position="32"/>
    </location>
</feature>
<evidence type="ECO:0000259" key="13">
    <source>
        <dbReference type="PROSITE" id="PS50109"/>
    </source>
</evidence>
<dbReference type="GO" id="GO:0030295">
    <property type="term" value="F:protein kinase activator activity"/>
    <property type="evidence" value="ECO:0007669"/>
    <property type="project" value="TreeGrafter"/>
</dbReference>
<dbReference type="InterPro" id="IPR000700">
    <property type="entry name" value="PAS-assoc_C"/>
</dbReference>
<reference evidence="16 17" key="1">
    <citation type="submission" date="2018-05" db="EMBL/GenBank/DDBJ databases">
        <title>Draft genome of Methanospirillum lacunae Ki8-1.</title>
        <authorList>
            <person name="Dueholm M.S."/>
            <person name="Nielsen P.H."/>
            <person name="Bakmann L.F."/>
            <person name="Otzen D.E."/>
        </authorList>
    </citation>
    <scope>NUCLEOTIDE SEQUENCE [LARGE SCALE GENOMIC DNA]</scope>
    <source>
        <strain evidence="16 17">Ki8-1</strain>
    </source>
</reference>
<dbReference type="SMART" id="SM00091">
    <property type="entry name" value="PAS"/>
    <property type="match status" value="1"/>
</dbReference>
<keyword evidence="5 12" id="KW-0812">Transmembrane</keyword>
<dbReference type="Gene3D" id="3.30.565.10">
    <property type="entry name" value="Histidine kinase-like ATPase, C-terminal domain"/>
    <property type="match status" value="1"/>
</dbReference>
<dbReference type="Proteomes" id="UP000245657">
    <property type="component" value="Unassembled WGS sequence"/>
</dbReference>
<keyword evidence="9 12" id="KW-1133">Transmembrane helix</keyword>
<dbReference type="Gene3D" id="3.30.450.20">
    <property type="entry name" value="PAS domain"/>
    <property type="match status" value="1"/>
</dbReference>
<sequence>MSSAHNSGDIPIKTLLPLIAGGTFLGMTIYESVKDIVLPEISKWQSHLITIAVSVILVTFLTYILLKKQNNLQRQIFLTRQNAESALKHLASIVESSDDAIVSMTQDGKIISWNPGAERMFGISADEMIHQTFNLLLPPDMPSRIPDIIKQAGLGRSTRHTDGVFIKKDGTHIHLSLTITPIFNAREYSGMISLIARDISEQMKREEMLKTLNLKQQLLSSITRHDINNRLHILLGYCSILEEKISDPEISRLISVIEEQSNSINQQVLFMKDYESLGIKSPAWDWADEIFSRATTSFSKDPIVFEISLDHLEIYADPLIEKAIYNICENAIRYGKKITSIHTWFSYDEDICTWIIEDDGIGVQEEFKEKIFERGFGQNTGLGLFLVREILAITNIQITETGNAGKGARFEMTIPSGSWRIGKH</sequence>
<name>A0A2V2MWK6_9EURY</name>
<dbReference type="EC" id="2.7.13.3" evidence="3"/>
<evidence type="ECO:0000256" key="12">
    <source>
        <dbReference type="SAM" id="Phobius"/>
    </source>
</evidence>
<dbReference type="PROSITE" id="PS50109">
    <property type="entry name" value="HIS_KIN"/>
    <property type="match status" value="1"/>
</dbReference>
<accession>A0A2V2MWK6</accession>
<dbReference type="AlphaFoldDB" id="A0A2V2MWK6"/>
<dbReference type="PRINTS" id="PR00344">
    <property type="entry name" value="BCTRLSENSOR"/>
</dbReference>
<keyword evidence="10" id="KW-0902">Two-component regulatory system</keyword>
<dbReference type="SUPFAM" id="SSF55874">
    <property type="entry name" value="ATPase domain of HSP90 chaperone/DNA topoisomerase II/histidine kinase"/>
    <property type="match status" value="1"/>
</dbReference>
<dbReference type="GO" id="GO:0000156">
    <property type="term" value="F:phosphorelay response regulator activity"/>
    <property type="evidence" value="ECO:0007669"/>
    <property type="project" value="TreeGrafter"/>
</dbReference>
<dbReference type="GeneID" id="97548785"/>
<evidence type="ECO:0000256" key="1">
    <source>
        <dbReference type="ARBA" id="ARBA00000085"/>
    </source>
</evidence>
<dbReference type="InterPro" id="IPR035965">
    <property type="entry name" value="PAS-like_dom_sf"/>
</dbReference>
<dbReference type="SUPFAM" id="SSF55785">
    <property type="entry name" value="PYP-like sensor domain (PAS domain)"/>
    <property type="match status" value="1"/>
</dbReference>
<dbReference type="GO" id="GO:0007234">
    <property type="term" value="P:osmosensory signaling via phosphorelay pathway"/>
    <property type="evidence" value="ECO:0007669"/>
    <property type="project" value="TreeGrafter"/>
</dbReference>
<dbReference type="GO" id="GO:0016020">
    <property type="term" value="C:membrane"/>
    <property type="evidence" value="ECO:0007669"/>
    <property type="project" value="UniProtKB-SubCell"/>
</dbReference>
<dbReference type="InterPro" id="IPR013767">
    <property type="entry name" value="PAS_fold"/>
</dbReference>
<dbReference type="PROSITE" id="PS50113">
    <property type="entry name" value="PAC"/>
    <property type="match status" value="1"/>
</dbReference>
<evidence type="ECO:0000313" key="17">
    <source>
        <dbReference type="Proteomes" id="UP000245657"/>
    </source>
</evidence>
<dbReference type="PANTHER" id="PTHR42878:SF7">
    <property type="entry name" value="SENSOR HISTIDINE KINASE GLRK"/>
    <property type="match status" value="1"/>
</dbReference>
<dbReference type="GO" id="GO:0004673">
    <property type="term" value="F:protein histidine kinase activity"/>
    <property type="evidence" value="ECO:0007669"/>
    <property type="project" value="UniProtKB-EC"/>
</dbReference>
<dbReference type="InterPro" id="IPR036890">
    <property type="entry name" value="HATPase_C_sf"/>
</dbReference>
<keyword evidence="17" id="KW-1185">Reference proteome</keyword>
<feature type="transmembrane region" description="Helical" evidence="12">
    <location>
        <begin position="44"/>
        <end position="66"/>
    </location>
</feature>